<keyword evidence="1" id="KW-0812">Transmembrane</keyword>
<name>A0AAP4X8F2_9MOLU</name>
<organism evidence="2 3">
    <name type="scientific">Candidatus Phytoplasma australasiaticum subsp. australasiaticum</name>
    <dbReference type="NCBI Taxonomy" id="2832407"/>
    <lineage>
        <taxon>Bacteria</taxon>
        <taxon>Bacillati</taxon>
        <taxon>Mycoplasmatota</taxon>
        <taxon>Mollicutes</taxon>
        <taxon>Acholeplasmatales</taxon>
        <taxon>Acholeplasmataceae</taxon>
        <taxon>Candidatus Phytoplasma</taxon>
        <taxon>16SrII (Peanut WB group)</taxon>
        <taxon>Candidatus Phytoplasma australasiaticum</taxon>
    </lineage>
</organism>
<dbReference type="EMBL" id="JAOSIW010000010">
    <property type="protein sequence ID" value="MDO8054574.1"/>
    <property type="molecule type" value="Genomic_DNA"/>
</dbReference>
<gene>
    <name evidence="2" type="ORF">OC696_01680</name>
</gene>
<keyword evidence="1" id="KW-1133">Transmembrane helix</keyword>
<dbReference type="AlphaFoldDB" id="A0AAP4X8F2"/>
<feature type="transmembrane region" description="Helical" evidence="1">
    <location>
        <begin position="12"/>
        <end position="32"/>
    </location>
</feature>
<keyword evidence="1" id="KW-0472">Membrane</keyword>
<dbReference type="RefSeq" id="WP_304516080.1">
    <property type="nucleotide sequence ID" value="NZ_JAOSIW010000010.1"/>
</dbReference>
<evidence type="ECO:0000313" key="2">
    <source>
        <dbReference type="EMBL" id="MDO8054574.1"/>
    </source>
</evidence>
<sequence>MEKEYVIKRKTLIKIAILLLLLLFILIIILLGSNSYKRVNEPTNKQKYDYIKDFNKSLKYLDTTNGNNKFYIIKSSSENPLLLDFSLSTTSDRSIKGKSYNSYLLLK</sequence>
<protein>
    <submittedName>
        <fullName evidence="2">Uncharacterized protein</fullName>
    </submittedName>
</protein>
<reference evidence="2 3" key="1">
    <citation type="journal article" date="2023" name="Int. J. Syst. Evol. Microbiol.">
        <title>The observation of taxonomic boundaries for the 16SrII and 16SrXXV phytoplasmas using genome-based delimitation.</title>
        <authorList>
            <person name="Rodrigues Jardim B."/>
            <person name="Tran-Nguyen L.T.T."/>
            <person name="Gambley C."/>
            <person name="Al-Sadi A.M."/>
            <person name="Al-Subhi A.M."/>
            <person name="Foissac X."/>
            <person name="Salar P."/>
            <person name="Cai H."/>
            <person name="Yang J.Y."/>
            <person name="Davis R."/>
            <person name="Jones L."/>
            <person name="Rodoni B."/>
            <person name="Constable F.E."/>
        </authorList>
    </citation>
    <scope>NUCLEOTIDE SEQUENCE [LARGE SCALE GENOMIC DNA]</scope>
    <source>
        <strain evidence="2">BAWM-OMN-P26</strain>
    </source>
</reference>
<comment type="caution">
    <text evidence="2">The sequence shown here is derived from an EMBL/GenBank/DDBJ whole genome shotgun (WGS) entry which is preliminary data.</text>
</comment>
<keyword evidence="3" id="KW-1185">Reference proteome</keyword>
<evidence type="ECO:0000313" key="3">
    <source>
        <dbReference type="Proteomes" id="UP001170651"/>
    </source>
</evidence>
<dbReference type="Proteomes" id="UP001170651">
    <property type="component" value="Unassembled WGS sequence"/>
</dbReference>
<proteinExistence type="predicted"/>
<evidence type="ECO:0000256" key="1">
    <source>
        <dbReference type="SAM" id="Phobius"/>
    </source>
</evidence>
<accession>A0AAP4X8F2</accession>